<name>A0A5N5U667_9EURY</name>
<evidence type="ECO:0000313" key="3">
    <source>
        <dbReference type="EMBL" id="KAB7514044.1"/>
    </source>
</evidence>
<reference evidence="3 4" key="1">
    <citation type="submission" date="2019-10" db="EMBL/GenBank/DDBJ databases">
        <title>Unraveling microbial dark matter from salterns through culturing: the case of the genus Halosegnis.</title>
        <authorList>
            <person name="Duran-Viseras A."/>
            <person name="Andrei A.-S."/>
            <person name="Vera-Gargallo B."/>
            <person name="Ghai R."/>
            <person name="Sanchez-Porro C."/>
            <person name="Ventosa A."/>
        </authorList>
    </citation>
    <scope>NUCLEOTIDE SEQUENCE [LARGE SCALE GENOMIC DNA]</scope>
    <source>
        <strain evidence="3 4">F18-79</strain>
    </source>
</reference>
<feature type="domain" description="Potassium channel" evidence="2">
    <location>
        <begin position="134"/>
        <end position="186"/>
    </location>
</feature>
<keyword evidence="1" id="KW-0812">Transmembrane</keyword>
<evidence type="ECO:0000313" key="4">
    <source>
        <dbReference type="Proteomes" id="UP000326865"/>
    </source>
</evidence>
<dbReference type="AlphaFoldDB" id="A0A5N5U667"/>
<dbReference type="SUPFAM" id="SSF81324">
    <property type="entry name" value="Voltage-gated potassium channels"/>
    <property type="match status" value="1"/>
</dbReference>
<keyword evidence="1" id="KW-1133">Transmembrane helix</keyword>
<organism evidence="3 4">
    <name type="scientific">Halosegnis rubeus</name>
    <dbReference type="NCBI Taxonomy" id="2212850"/>
    <lineage>
        <taxon>Archaea</taxon>
        <taxon>Methanobacteriati</taxon>
        <taxon>Methanobacteriota</taxon>
        <taxon>Stenosarchaea group</taxon>
        <taxon>Halobacteria</taxon>
        <taxon>Halobacteriales</taxon>
        <taxon>Natronomonadaceae</taxon>
        <taxon>Halosegnis</taxon>
    </lineage>
</organism>
<dbReference type="Proteomes" id="UP000326865">
    <property type="component" value="Unassembled WGS sequence"/>
</dbReference>
<accession>A0A5N5U667</accession>
<dbReference type="Gene3D" id="1.10.287.70">
    <property type="match status" value="1"/>
</dbReference>
<feature type="transmembrane region" description="Helical" evidence="1">
    <location>
        <begin position="160"/>
        <end position="183"/>
    </location>
</feature>
<evidence type="ECO:0000259" key="2">
    <source>
        <dbReference type="Pfam" id="PF07885"/>
    </source>
</evidence>
<dbReference type="EMBL" id="QKKZ01000003">
    <property type="protein sequence ID" value="KAB7514044.1"/>
    <property type="molecule type" value="Genomic_DNA"/>
</dbReference>
<dbReference type="Pfam" id="PF07885">
    <property type="entry name" value="Ion_trans_2"/>
    <property type="match status" value="1"/>
</dbReference>
<protein>
    <recommendedName>
        <fullName evidence="2">Potassium channel domain-containing protein</fullName>
    </recommendedName>
</protein>
<keyword evidence="4" id="KW-1185">Reference proteome</keyword>
<dbReference type="InterPro" id="IPR013099">
    <property type="entry name" value="K_chnl_dom"/>
</dbReference>
<comment type="caution">
    <text evidence="3">The sequence shown here is derived from an EMBL/GenBank/DDBJ whole genome shotgun (WGS) entry which is preliminary data.</text>
</comment>
<proteinExistence type="predicted"/>
<keyword evidence="1" id="KW-0472">Membrane</keyword>
<evidence type="ECO:0000256" key="1">
    <source>
        <dbReference type="SAM" id="Phobius"/>
    </source>
</evidence>
<sequence>MVNKAKPVCQTLEELASTAARTRLQSRCFVRRQDIQTNAYKVALFEGLPRDDENTQSPLLSKLASLEIRTIAGMRYARAKTARLTLLYGESPWRIIALSLGFILAVALIYPLNEWLRPADGVPITYTQIAQDPSLFLESLYFSTLTFTTLGMGGYEPLGWGQVIATLNTTFGAILVALLVFVFGRRAAR</sequence>
<feature type="transmembrane region" description="Helical" evidence="1">
    <location>
        <begin position="93"/>
        <end position="112"/>
    </location>
</feature>
<gene>
    <name evidence="3" type="ORF">DM867_08510</name>
</gene>